<reference evidence="4 5" key="1">
    <citation type="submission" date="2021-11" db="EMBL/GenBank/DDBJ databases">
        <title>Draft genome sequence of Actinomycetospora sp. SF1 isolated from the rhizosphere soil.</title>
        <authorList>
            <person name="Duangmal K."/>
            <person name="Chantavorakit T."/>
        </authorList>
    </citation>
    <scope>NUCLEOTIDE SEQUENCE [LARGE SCALE GENOMIC DNA]</scope>
    <source>
        <strain evidence="4 5">TBRC 5722</strain>
    </source>
</reference>
<name>A0ABS8PHY7_9PSEU</name>
<dbReference type="Pfam" id="PF02734">
    <property type="entry name" value="Dak2"/>
    <property type="match status" value="1"/>
</dbReference>
<dbReference type="EMBL" id="JAJNDB010000010">
    <property type="protein sequence ID" value="MCD2197883.1"/>
    <property type="molecule type" value="Genomic_DNA"/>
</dbReference>
<sequence>MSVEDTEFVVGSIAQTVVENEKYFGDLDAVAGDGDFGYSLARGFEKVLADWDSYDRADSSTFIRKVAMTLSSKIGGTSGPIWGTAFLRAAKAAEGRELDGTVVVGMLRAAVEGIQQRGGAEMGDKTLIDAIVPATDALDEAIQSGATGPEGARTFAAAARKAAEDTAALQARRGRASYTGERSKGSPDPGAVAVAVIAEDLTTRWTQR</sequence>
<keyword evidence="5" id="KW-1185">Reference proteome</keyword>
<dbReference type="SMART" id="SM01120">
    <property type="entry name" value="Dak2"/>
    <property type="match status" value="1"/>
</dbReference>
<dbReference type="InterPro" id="IPR012737">
    <property type="entry name" value="DhaK_L_YcgS"/>
</dbReference>
<evidence type="ECO:0000313" key="5">
    <source>
        <dbReference type="Proteomes" id="UP001199469"/>
    </source>
</evidence>
<gene>
    <name evidence="4" type="primary">dhaL</name>
    <name evidence="4" type="ORF">LQ327_31390</name>
</gene>
<protein>
    <submittedName>
        <fullName evidence="4">Dihydroxyacetone kinase subunit L</fullName>
    </submittedName>
</protein>
<dbReference type="InterPro" id="IPR050861">
    <property type="entry name" value="Dihydroxyacetone_Kinase"/>
</dbReference>
<organism evidence="4 5">
    <name type="scientific">Actinomycetospora endophytica</name>
    <dbReference type="NCBI Taxonomy" id="2291215"/>
    <lineage>
        <taxon>Bacteria</taxon>
        <taxon>Bacillati</taxon>
        <taxon>Actinomycetota</taxon>
        <taxon>Actinomycetes</taxon>
        <taxon>Pseudonocardiales</taxon>
        <taxon>Pseudonocardiaceae</taxon>
        <taxon>Actinomycetospora</taxon>
    </lineage>
</organism>
<dbReference type="NCBIfam" id="TIGR02365">
    <property type="entry name" value="dha_L_ycgS"/>
    <property type="match status" value="1"/>
</dbReference>
<dbReference type="RefSeq" id="WP_230740301.1">
    <property type="nucleotide sequence ID" value="NZ_JAJNDB010000010.1"/>
</dbReference>
<accession>A0ABS8PHY7</accession>
<feature type="domain" description="DhaL" evidence="3">
    <location>
        <begin position="4"/>
        <end position="203"/>
    </location>
</feature>
<dbReference type="Proteomes" id="UP001199469">
    <property type="component" value="Unassembled WGS sequence"/>
</dbReference>
<dbReference type="GO" id="GO:0016301">
    <property type="term" value="F:kinase activity"/>
    <property type="evidence" value="ECO:0007669"/>
    <property type="project" value="UniProtKB-KW"/>
</dbReference>
<keyword evidence="1" id="KW-0808">Transferase</keyword>
<dbReference type="InterPro" id="IPR036117">
    <property type="entry name" value="DhaL_dom_sf"/>
</dbReference>
<dbReference type="SUPFAM" id="SSF101473">
    <property type="entry name" value="DhaL-like"/>
    <property type="match status" value="1"/>
</dbReference>
<evidence type="ECO:0000256" key="2">
    <source>
        <dbReference type="ARBA" id="ARBA00022777"/>
    </source>
</evidence>
<evidence type="ECO:0000256" key="1">
    <source>
        <dbReference type="ARBA" id="ARBA00022679"/>
    </source>
</evidence>
<comment type="caution">
    <text evidence="4">The sequence shown here is derived from an EMBL/GenBank/DDBJ whole genome shotgun (WGS) entry which is preliminary data.</text>
</comment>
<dbReference type="PANTHER" id="PTHR28629:SF4">
    <property type="entry name" value="TRIOKINASE_FMN CYCLASE"/>
    <property type="match status" value="1"/>
</dbReference>
<dbReference type="PROSITE" id="PS51480">
    <property type="entry name" value="DHAL"/>
    <property type="match status" value="1"/>
</dbReference>
<keyword evidence="2 4" id="KW-0418">Kinase</keyword>
<proteinExistence type="predicted"/>
<evidence type="ECO:0000259" key="3">
    <source>
        <dbReference type="PROSITE" id="PS51480"/>
    </source>
</evidence>
<evidence type="ECO:0000313" key="4">
    <source>
        <dbReference type="EMBL" id="MCD2197883.1"/>
    </source>
</evidence>
<dbReference type="PANTHER" id="PTHR28629">
    <property type="entry name" value="TRIOKINASE/FMN CYCLASE"/>
    <property type="match status" value="1"/>
</dbReference>
<dbReference type="InterPro" id="IPR004007">
    <property type="entry name" value="DhaL_dom"/>
</dbReference>
<dbReference type="Gene3D" id="1.25.40.340">
    <property type="match status" value="1"/>
</dbReference>